<name>U5DGR8_AMBTC</name>
<sequence>MEEPKFVHCSGLHAQKVQCFCATYKGGHRRSFPSEGSGIPLDPYCHYSDPPYATTYFWGQKGLDKPRGVH</sequence>
<proteinExistence type="predicted"/>
<accession>U5DGR8</accession>
<dbReference type="Gramene" id="ERN19618">
    <property type="protein sequence ID" value="ERN19618"/>
    <property type="gene ID" value="AMTR_s00062p00133820"/>
</dbReference>
<dbReference type="Proteomes" id="UP000017836">
    <property type="component" value="Unassembled WGS sequence"/>
</dbReference>
<keyword evidence="2" id="KW-1185">Reference proteome</keyword>
<dbReference type="AlphaFoldDB" id="U5DGR8"/>
<protein>
    <submittedName>
        <fullName evidence="1">Uncharacterized protein</fullName>
    </submittedName>
</protein>
<organism evidence="1 2">
    <name type="scientific">Amborella trichopoda</name>
    <dbReference type="NCBI Taxonomy" id="13333"/>
    <lineage>
        <taxon>Eukaryota</taxon>
        <taxon>Viridiplantae</taxon>
        <taxon>Streptophyta</taxon>
        <taxon>Embryophyta</taxon>
        <taxon>Tracheophyta</taxon>
        <taxon>Spermatophyta</taxon>
        <taxon>Magnoliopsida</taxon>
        <taxon>Amborellales</taxon>
        <taxon>Amborellaceae</taxon>
        <taxon>Amborella</taxon>
    </lineage>
</organism>
<dbReference type="EMBL" id="KI392068">
    <property type="protein sequence ID" value="ERN19618.1"/>
    <property type="molecule type" value="Genomic_DNA"/>
</dbReference>
<evidence type="ECO:0000313" key="1">
    <source>
        <dbReference type="EMBL" id="ERN19618.1"/>
    </source>
</evidence>
<evidence type="ECO:0000313" key="2">
    <source>
        <dbReference type="Proteomes" id="UP000017836"/>
    </source>
</evidence>
<gene>
    <name evidence="1" type="ORF">AMTR_s00062p00133820</name>
</gene>
<dbReference type="HOGENOM" id="CLU_2761174_0_0_1"/>
<reference evidence="2" key="1">
    <citation type="journal article" date="2013" name="Science">
        <title>The Amborella genome and the evolution of flowering plants.</title>
        <authorList>
            <consortium name="Amborella Genome Project"/>
        </authorList>
    </citation>
    <scope>NUCLEOTIDE SEQUENCE [LARGE SCALE GENOMIC DNA]</scope>
</reference>